<evidence type="ECO:0000313" key="8">
    <source>
        <dbReference type="EMBL" id="MBL0427139.1"/>
    </source>
</evidence>
<feature type="transmembrane region" description="Helical" evidence="6">
    <location>
        <begin position="68"/>
        <end position="86"/>
    </location>
</feature>
<dbReference type="Gene3D" id="3.30.565.10">
    <property type="entry name" value="Histidine kinase-like ATPase, C-terminal domain"/>
    <property type="match status" value="1"/>
</dbReference>
<reference evidence="8 9" key="1">
    <citation type="journal article" date="2017" name="Int. J. Syst. Evol. Microbiol.">
        <title>Ramlibacter alkalitolerans sp. nov., alkali-tolerant bacterium isolated from soil of ginseng.</title>
        <authorList>
            <person name="Lee D.H."/>
            <person name="Cha C.J."/>
        </authorList>
    </citation>
    <scope>NUCLEOTIDE SEQUENCE [LARGE SCALE GENOMIC DNA]</scope>
    <source>
        <strain evidence="8 9">KACC 19305</strain>
    </source>
</reference>
<dbReference type="InterPro" id="IPR036890">
    <property type="entry name" value="HATPase_C_sf"/>
</dbReference>
<keyword evidence="9" id="KW-1185">Reference proteome</keyword>
<dbReference type="Pfam" id="PF02518">
    <property type="entry name" value="HATPase_c"/>
    <property type="match status" value="1"/>
</dbReference>
<feature type="transmembrane region" description="Helical" evidence="6">
    <location>
        <begin position="98"/>
        <end position="117"/>
    </location>
</feature>
<feature type="transmembrane region" description="Helical" evidence="6">
    <location>
        <begin position="154"/>
        <end position="174"/>
    </location>
</feature>
<feature type="transmembrane region" description="Helical" evidence="6">
    <location>
        <begin position="6"/>
        <end position="26"/>
    </location>
</feature>
<evidence type="ECO:0000259" key="7">
    <source>
        <dbReference type="Pfam" id="PF02518"/>
    </source>
</evidence>
<keyword evidence="6" id="KW-0812">Transmembrane</keyword>
<dbReference type="InterPro" id="IPR003594">
    <property type="entry name" value="HATPase_dom"/>
</dbReference>
<dbReference type="InterPro" id="IPR050482">
    <property type="entry name" value="Sensor_HK_TwoCompSys"/>
</dbReference>
<name>A0ABS1JSA8_9BURK</name>
<evidence type="ECO:0000256" key="1">
    <source>
        <dbReference type="ARBA" id="ARBA00000085"/>
    </source>
</evidence>
<feature type="transmembrane region" description="Helical" evidence="6">
    <location>
        <begin position="38"/>
        <end position="56"/>
    </location>
</feature>
<dbReference type="EMBL" id="JAEQND010000010">
    <property type="protein sequence ID" value="MBL0427139.1"/>
    <property type="molecule type" value="Genomic_DNA"/>
</dbReference>
<gene>
    <name evidence="8" type="ORF">JI746_18635</name>
</gene>
<keyword evidence="3" id="KW-0808">Transferase</keyword>
<dbReference type="PANTHER" id="PTHR24421">
    <property type="entry name" value="NITRATE/NITRITE SENSOR PROTEIN NARX-RELATED"/>
    <property type="match status" value="1"/>
</dbReference>
<keyword evidence="4" id="KW-0418">Kinase</keyword>
<comment type="catalytic activity">
    <reaction evidence="1">
        <text>ATP + protein L-histidine = ADP + protein N-phospho-L-histidine.</text>
        <dbReference type="EC" id="2.7.13.3"/>
    </reaction>
</comment>
<dbReference type="Gene3D" id="1.20.5.1930">
    <property type="match status" value="1"/>
</dbReference>
<keyword evidence="5" id="KW-0902">Two-component regulatory system</keyword>
<evidence type="ECO:0000256" key="2">
    <source>
        <dbReference type="ARBA" id="ARBA00012438"/>
    </source>
</evidence>
<evidence type="ECO:0000256" key="6">
    <source>
        <dbReference type="SAM" id="Phobius"/>
    </source>
</evidence>
<comment type="caution">
    <text evidence="8">The sequence shown here is derived from an EMBL/GenBank/DDBJ whole genome shotgun (WGS) entry which is preliminary data.</text>
</comment>
<dbReference type="SUPFAM" id="SSF55874">
    <property type="entry name" value="ATPase domain of HSP90 chaperone/DNA topoisomerase II/histidine kinase"/>
    <property type="match status" value="1"/>
</dbReference>
<evidence type="ECO:0000256" key="4">
    <source>
        <dbReference type="ARBA" id="ARBA00022777"/>
    </source>
</evidence>
<keyword evidence="6" id="KW-1133">Transmembrane helix</keyword>
<accession>A0ABS1JSA8</accession>
<dbReference type="PANTHER" id="PTHR24421:SF10">
    <property type="entry name" value="NITRATE_NITRITE SENSOR PROTEIN NARQ"/>
    <property type="match status" value="1"/>
</dbReference>
<proteinExistence type="predicted"/>
<evidence type="ECO:0000256" key="5">
    <source>
        <dbReference type="ARBA" id="ARBA00023012"/>
    </source>
</evidence>
<dbReference type="CDD" id="cd16917">
    <property type="entry name" value="HATPase_UhpB-NarQ-NarX-like"/>
    <property type="match status" value="1"/>
</dbReference>
<keyword evidence="6" id="KW-0472">Membrane</keyword>
<protein>
    <recommendedName>
        <fullName evidence="2">histidine kinase</fullName>
        <ecNumber evidence="2">2.7.13.3</ecNumber>
    </recommendedName>
</protein>
<feature type="transmembrane region" description="Helical" evidence="6">
    <location>
        <begin position="129"/>
        <end position="147"/>
    </location>
</feature>
<evidence type="ECO:0000313" key="9">
    <source>
        <dbReference type="Proteomes" id="UP000622707"/>
    </source>
</evidence>
<evidence type="ECO:0000256" key="3">
    <source>
        <dbReference type="ARBA" id="ARBA00022679"/>
    </source>
</evidence>
<feature type="domain" description="Histidine kinase/HSP90-like ATPase" evidence="7">
    <location>
        <begin position="320"/>
        <end position="410"/>
    </location>
</feature>
<organism evidence="8 9">
    <name type="scientific">Ramlibacter alkalitolerans</name>
    <dbReference type="NCBI Taxonomy" id="2039631"/>
    <lineage>
        <taxon>Bacteria</taxon>
        <taxon>Pseudomonadati</taxon>
        <taxon>Pseudomonadota</taxon>
        <taxon>Betaproteobacteria</taxon>
        <taxon>Burkholderiales</taxon>
        <taxon>Comamonadaceae</taxon>
        <taxon>Ramlibacter</taxon>
    </lineage>
</organism>
<dbReference type="EC" id="2.7.13.3" evidence="2"/>
<sequence>MQLATAQTGALIGLAAAALTVGGLLLSGPRREHKALDFAMAVGLLSWMVFLVWQVRFSPQPPGAVDEFIEHMAYQLCVAAACELALTGARLGRRFTVTAWALQIAGGGAVLLAWTGSGQDEWFRLWERLNAVVLGSFLLVLVVRWPVYRRERALPAALLSMGLLVFCVLADLWHHPTSRLGTAGMFIYPSVLFALWFLVSARRRARAAEAAVHDSGLDRQRIAQDVHDGVGSHLVSILSSLDLKNPEQRALALSLEQCLLDLKITVDSLSLDSPSLLESLAMLRYRIQPSLQRLGIALQWEVEDLPALDALPPLALTHTLRIVQEAIANVMRHAGATRLSVSCRHLPGAGRIELRVVDDGRGMATPPDAEGAPAGRGLTGMRRRAEEAGLHLTLRSAPGQGTSVELGIPLLEVRAVASGAT</sequence>
<feature type="transmembrane region" description="Helical" evidence="6">
    <location>
        <begin position="180"/>
        <end position="199"/>
    </location>
</feature>
<dbReference type="Proteomes" id="UP000622707">
    <property type="component" value="Unassembled WGS sequence"/>
</dbReference>
<dbReference type="RefSeq" id="WP_201691758.1">
    <property type="nucleotide sequence ID" value="NZ_JAEQND010000010.1"/>
</dbReference>